<evidence type="ECO:0000256" key="1">
    <source>
        <dbReference type="SAM" id="Phobius"/>
    </source>
</evidence>
<protein>
    <submittedName>
        <fullName evidence="2">Uncharacterized protein</fullName>
    </submittedName>
</protein>
<keyword evidence="1" id="KW-0812">Transmembrane</keyword>
<organism evidence="2 3">
    <name type="scientific">Rossellomorea vietnamensis</name>
    <dbReference type="NCBI Taxonomy" id="218284"/>
    <lineage>
        <taxon>Bacteria</taxon>
        <taxon>Bacillati</taxon>
        <taxon>Bacillota</taxon>
        <taxon>Bacilli</taxon>
        <taxon>Bacillales</taxon>
        <taxon>Bacillaceae</taxon>
        <taxon>Rossellomorea</taxon>
    </lineage>
</organism>
<dbReference type="Proteomes" id="UP000323317">
    <property type="component" value="Unassembled WGS sequence"/>
</dbReference>
<evidence type="ECO:0000313" key="3">
    <source>
        <dbReference type="Proteomes" id="UP000323317"/>
    </source>
</evidence>
<comment type="caution">
    <text evidence="2">The sequence shown here is derived from an EMBL/GenBank/DDBJ whole genome shotgun (WGS) entry which is preliminary data.</text>
</comment>
<name>A0A5D4KJB5_9BACI</name>
<dbReference type="AlphaFoldDB" id="A0A5D4KJB5"/>
<dbReference type="RefSeq" id="WP_148945004.1">
    <property type="nucleotide sequence ID" value="NZ_JBNIKK010000007.1"/>
</dbReference>
<dbReference type="InterPro" id="IPR048147">
    <property type="entry name" value="CBO0543-like"/>
</dbReference>
<sequence>MKKRNEKRILIFLLGFGLLSFMNILRKPPIKDWLIIFLVKGYISSILDKFVVKKGYIKYPVRLIHIFDTSFIFDYLLFPITCVYYNLATYQKNFKTIFIRVLYFSVPMTIVEQWLERKTNLIEYRKGWSWIFTFISLNITFLMVRGIISLVRVKAESEDSKFQKY</sequence>
<reference evidence="2 3" key="1">
    <citation type="submission" date="2019-08" db="EMBL/GenBank/DDBJ databases">
        <title>Bacillus genomes from the desert of Cuatro Cienegas, Coahuila.</title>
        <authorList>
            <person name="Olmedo-Alvarez G."/>
        </authorList>
    </citation>
    <scope>NUCLEOTIDE SEQUENCE [LARGE SCALE GENOMIC DNA]</scope>
    <source>
        <strain evidence="2 3">CH40_1T</strain>
    </source>
</reference>
<accession>A0A5D4KJB5</accession>
<evidence type="ECO:0000313" key="2">
    <source>
        <dbReference type="EMBL" id="TYR77384.1"/>
    </source>
</evidence>
<dbReference type="NCBIfam" id="NF041644">
    <property type="entry name" value="CBO0543_fam"/>
    <property type="match status" value="1"/>
</dbReference>
<proteinExistence type="predicted"/>
<feature type="transmembrane region" description="Helical" evidence="1">
    <location>
        <begin position="127"/>
        <end position="148"/>
    </location>
</feature>
<gene>
    <name evidence="2" type="ORF">FZC79_00755</name>
</gene>
<keyword evidence="1" id="KW-0472">Membrane</keyword>
<keyword evidence="1" id="KW-1133">Transmembrane helix</keyword>
<dbReference type="EMBL" id="VTEH01000001">
    <property type="protein sequence ID" value="TYR77384.1"/>
    <property type="molecule type" value="Genomic_DNA"/>
</dbReference>
<feature type="transmembrane region" description="Helical" evidence="1">
    <location>
        <begin position="63"/>
        <end position="85"/>
    </location>
</feature>